<dbReference type="AlphaFoldDB" id="A0AAJ1R1E7"/>
<dbReference type="Proteomes" id="UP001225933">
    <property type="component" value="Unassembled WGS sequence"/>
</dbReference>
<evidence type="ECO:0000313" key="2">
    <source>
        <dbReference type="EMBL" id="MDN4012056.1"/>
    </source>
</evidence>
<reference evidence="2" key="1">
    <citation type="submission" date="2023-06" db="EMBL/GenBank/DDBJ databases">
        <title>Two Chryseobacterium gambrini strains from China.</title>
        <authorList>
            <person name="Zeng J."/>
            <person name="Wu Y."/>
        </authorList>
    </citation>
    <scope>NUCLEOTIDE SEQUENCE</scope>
    <source>
        <strain evidence="2">SQ219</strain>
    </source>
</reference>
<protein>
    <submittedName>
        <fullName evidence="2">Uncharacterized protein</fullName>
    </submittedName>
</protein>
<evidence type="ECO:0000256" key="1">
    <source>
        <dbReference type="SAM" id="Phobius"/>
    </source>
</evidence>
<accession>A0AAJ1R1E7</accession>
<name>A0AAJ1R1E7_9FLAO</name>
<keyword evidence="1" id="KW-0812">Transmembrane</keyword>
<organism evidence="2 3">
    <name type="scientific">Chryseobacterium gambrini</name>
    <dbReference type="NCBI Taxonomy" id="373672"/>
    <lineage>
        <taxon>Bacteria</taxon>
        <taxon>Pseudomonadati</taxon>
        <taxon>Bacteroidota</taxon>
        <taxon>Flavobacteriia</taxon>
        <taxon>Flavobacteriales</taxon>
        <taxon>Weeksellaceae</taxon>
        <taxon>Chryseobacterium group</taxon>
        <taxon>Chryseobacterium</taxon>
    </lineage>
</organism>
<proteinExistence type="predicted"/>
<keyword evidence="1" id="KW-0472">Membrane</keyword>
<comment type="caution">
    <text evidence="2">The sequence shown here is derived from an EMBL/GenBank/DDBJ whole genome shotgun (WGS) entry which is preliminary data.</text>
</comment>
<sequence length="130" mass="15699">MDKNIIKGILFILFLITLSVYFIFFKRNLKLEYTEKCPCKNQHYTLYQYRDTGKLFDDSKFDFTHYKTFKLENNLGFTIDKLIHIDANKLDDTISLYSNLEQSSLSTTQFYWDCKNKEVWISRKQKLSFK</sequence>
<dbReference type="EMBL" id="JAUHGV010000005">
    <property type="protein sequence ID" value="MDN4012056.1"/>
    <property type="molecule type" value="Genomic_DNA"/>
</dbReference>
<evidence type="ECO:0000313" key="3">
    <source>
        <dbReference type="Proteomes" id="UP001225933"/>
    </source>
</evidence>
<feature type="transmembrane region" description="Helical" evidence="1">
    <location>
        <begin position="6"/>
        <end position="25"/>
    </location>
</feature>
<keyword evidence="1" id="KW-1133">Transmembrane helix</keyword>
<gene>
    <name evidence="2" type="ORF">QX233_06275</name>
</gene>
<dbReference type="RefSeq" id="WP_290263944.1">
    <property type="nucleotide sequence ID" value="NZ_JAUHGV010000005.1"/>
</dbReference>